<dbReference type="Proteomes" id="UP000184305">
    <property type="component" value="Unassembled WGS sequence"/>
</dbReference>
<evidence type="ECO:0000256" key="1">
    <source>
        <dbReference type="SAM" id="SignalP"/>
    </source>
</evidence>
<evidence type="ECO:0000313" key="3">
    <source>
        <dbReference type="Proteomes" id="UP000184305"/>
    </source>
</evidence>
<reference evidence="3" key="1">
    <citation type="submission" date="2016-11" db="EMBL/GenBank/DDBJ databases">
        <authorList>
            <person name="Varghese N."/>
            <person name="Submissions S."/>
        </authorList>
    </citation>
    <scope>NUCLEOTIDE SEQUENCE [LARGE SCALE GENOMIC DNA]</scope>
    <source>
        <strain evidence="3">CECT 8089</strain>
    </source>
</reference>
<organism evidence="2 3">
    <name type="scientific">Phytopseudomonas punonensis</name>
    <dbReference type="NCBI Taxonomy" id="1220495"/>
    <lineage>
        <taxon>Bacteria</taxon>
        <taxon>Pseudomonadati</taxon>
        <taxon>Pseudomonadota</taxon>
        <taxon>Gammaproteobacteria</taxon>
        <taxon>Pseudomonadales</taxon>
        <taxon>Pseudomonadaceae</taxon>
        <taxon>Phytopseudomonas</taxon>
    </lineage>
</organism>
<keyword evidence="1" id="KW-0732">Signal</keyword>
<dbReference type="InterPro" id="IPR021268">
    <property type="entry name" value="DUF2845"/>
</dbReference>
<keyword evidence="3" id="KW-1185">Reference proteome</keyword>
<gene>
    <name evidence="2" type="ORF">SAMN05216288_3244</name>
</gene>
<proteinExistence type="predicted"/>
<sequence>MKKKMNQTTLLWALLFVTMPGLAAMRCGTSLIALGDTVDRVQTLCGTPAQSLIEPPDRRPANPNRAHSVEVQTWSYAPRNGAVRNLRFIDGKLVDISIERQH</sequence>
<evidence type="ECO:0000313" key="2">
    <source>
        <dbReference type="EMBL" id="SHM18193.1"/>
    </source>
</evidence>
<dbReference type="EMBL" id="FRBQ01000003">
    <property type="protein sequence ID" value="SHM18193.1"/>
    <property type="molecule type" value="Genomic_DNA"/>
</dbReference>
<dbReference type="AlphaFoldDB" id="A0A1M7GPD8"/>
<feature type="chain" id="PRO_5012748633" description="DUF2845 domain-containing protein" evidence="1">
    <location>
        <begin position="24"/>
        <end position="102"/>
    </location>
</feature>
<name>A0A1M7GPD8_9GAMM</name>
<evidence type="ECO:0008006" key="4">
    <source>
        <dbReference type="Google" id="ProtNLM"/>
    </source>
</evidence>
<feature type="signal peptide" evidence="1">
    <location>
        <begin position="1"/>
        <end position="23"/>
    </location>
</feature>
<dbReference type="Pfam" id="PF11006">
    <property type="entry name" value="DUF2845"/>
    <property type="match status" value="1"/>
</dbReference>
<protein>
    <recommendedName>
        <fullName evidence="4">DUF2845 domain-containing protein</fullName>
    </recommendedName>
</protein>
<accession>A0A1M7GPD8</accession>
<dbReference type="STRING" id="1220495.SAMN05216288_3244"/>
<dbReference type="RefSeq" id="WP_083593499.1">
    <property type="nucleotide sequence ID" value="NZ_FRBQ01000003.1"/>
</dbReference>